<dbReference type="InterPro" id="IPR017927">
    <property type="entry name" value="FAD-bd_FR_type"/>
</dbReference>
<evidence type="ECO:0000256" key="10">
    <source>
        <dbReference type="ARBA" id="ARBA00048649"/>
    </source>
</evidence>
<evidence type="ECO:0000256" key="4">
    <source>
        <dbReference type="ARBA" id="ARBA00022617"/>
    </source>
</evidence>
<evidence type="ECO:0000313" key="16">
    <source>
        <dbReference type="Proteomes" id="UP001597601"/>
    </source>
</evidence>
<comment type="similarity">
    <text evidence="2">In the C-terminal section; belongs to the flavoprotein pyridine nucleotide cytochrome reductase family.</text>
</comment>
<evidence type="ECO:0000256" key="6">
    <source>
        <dbReference type="ARBA" id="ARBA00022723"/>
    </source>
</evidence>
<keyword evidence="7" id="KW-0521">NADP</keyword>
<feature type="domain" description="Globin" evidence="13">
    <location>
        <begin position="1"/>
        <end position="138"/>
    </location>
</feature>
<evidence type="ECO:0000256" key="8">
    <source>
        <dbReference type="ARBA" id="ARBA00023004"/>
    </source>
</evidence>
<dbReference type="SUPFAM" id="SSF52343">
    <property type="entry name" value="Ferredoxin reductase-like, C-terminal NADP-linked domain"/>
    <property type="match status" value="1"/>
</dbReference>
<sequence length="404" mass="45497">MMTKDQMELVKGTVPVLRQHGVLLTTHFYKRMFEGNPELKNVFNMGNQENNKQQTALAMAVLAYAEHIENPAVLMPVLDGIGQKHISLDIRPEHYLIVGEHLIASIKEVLGDAASAELLEAWTTAYNQLAAIMTGHENHLYVQQISKKGGWSGWRPFVIKEKVVESTEITSFYLYPSHGGMVADFLPGQFLSVRLFLPELNLLQPRQYSISSAPNGEFYRISVKKETASSLTPDGMISNRLHNYVGVGDIIEVSAPAGNFSFSPDKDNPVVFISGGVGQTPLMSMMESLVRIGSKRPRTWIHGCRDKNVHAFKEVIENWTGQNDDIKKHIFYADLDGERITKNEYEGWVDLNVIDSDLITPQTEYYICGPAGFIETHYRQLLLMGVKKELIHFEEFGPQTLNLN</sequence>
<evidence type="ECO:0000259" key="14">
    <source>
        <dbReference type="PROSITE" id="PS51384"/>
    </source>
</evidence>
<evidence type="ECO:0000256" key="3">
    <source>
        <dbReference type="ARBA" id="ARBA00012229"/>
    </source>
</evidence>
<keyword evidence="9" id="KW-0520">NAD</keyword>
<protein>
    <recommendedName>
        <fullName evidence="3">nitric oxide dioxygenase</fullName>
        <ecNumber evidence="3">1.14.12.17</ecNumber>
    </recommendedName>
</protein>
<dbReference type="PRINTS" id="PR00406">
    <property type="entry name" value="CYTB5RDTASE"/>
</dbReference>
<evidence type="ECO:0000259" key="13">
    <source>
        <dbReference type="PROSITE" id="PS01033"/>
    </source>
</evidence>
<name>A0ABW5XUT6_9SPHI</name>
<dbReference type="Pfam" id="PF00175">
    <property type="entry name" value="NAD_binding_1"/>
    <property type="match status" value="1"/>
</dbReference>
<dbReference type="RefSeq" id="WP_377130367.1">
    <property type="nucleotide sequence ID" value="NZ_JBHUON010000033.1"/>
</dbReference>
<organism evidence="15 16">
    <name type="scientific">Mucilaginibacter antarcticus</name>
    <dbReference type="NCBI Taxonomy" id="1855725"/>
    <lineage>
        <taxon>Bacteria</taxon>
        <taxon>Pseudomonadati</taxon>
        <taxon>Bacteroidota</taxon>
        <taxon>Sphingobacteriia</taxon>
        <taxon>Sphingobacteriales</taxon>
        <taxon>Sphingobacteriaceae</taxon>
        <taxon>Mucilaginibacter</taxon>
    </lineage>
</organism>
<evidence type="ECO:0000313" key="15">
    <source>
        <dbReference type="EMBL" id="MFD2866724.1"/>
    </source>
</evidence>
<evidence type="ECO:0000256" key="12">
    <source>
        <dbReference type="RuleBase" id="RU000356"/>
    </source>
</evidence>
<keyword evidence="15" id="KW-0560">Oxidoreductase</keyword>
<dbReference type="Gene3D" id="1.10.490.10">
    <property type="entry name" value="Globins"/>
    <property type="match status" value="1"/>
</dbReference>
<dbReference type="Pfam" id="PF00042">
    <property type="entry name" value="Globin"/>
    <property type="match status" value="1"/>
</dbReference>
<keyword evidence="8" id="KW-0408">Iron</keyword>
<dbReference type="Gene3D" id="3.40.50.80">
    <property type="entry name" value="Nucleotide-binding domain of ferredoxin-NADP reductase (FNR) module"/>
    <property type="match status" value="1"/>
</dbReference>
<evidence type="ECO:0000256" key="1">
    <source>
        <dbReference type="ARBA" id="ARBA00001970"/>
    </source>
</evidence>
<proteinExistence type="inferred from homology"/>
<dbReference type="InterPro" id="IPR039261">
    <property type="entry name" value="FNR_nucleotide-bd"/>
</dbReference>
<evidence type="ECO:0000256" key="2">
    <source>
        <dbReference type="ARBA" id="ARBA00006401"/>
    </source>
</evidence>
<accession>A0ABW5XUT6</accession>
<comment type="similarity">
    <text evidence="12">Belongs to the globin family.</text>
</comment>
<comment type="cofactor">
    <cofactor evidence="1">
        <name>heme b</name>
        <dbReference type="ChEBI" id="CHEBI:60344"/>
    </cofactor>
</comment>
<gene>
    <name evidence="15" type="primary">hmpA</name>
    <name evidence="15" type="ORF">ACFSYC_18660</name>
</gene>
<dbReference type="SUPFAM" id="SSF63380">
    <property type="entry name" value="Riboflavin synthase domain-like"/>
    <property type="match status" value="1"/>
</dbReference>
<dbReference type="CDD" id="cd14779">
    <property type="entry name" value="FHP_Ae-globin-like"/>
    <property type="match status" value="1"/>
</dbReference>
<evidence type="ECO:0000256" key="11">
    <source>
        <dbReference type="ARBA" id="ARBA00049433"/>
    </source>
</evidence>
<comment type="catalytic activity">
    <reaction evidence="10">
        <text>2 nitric oxide + NADH + 2 O2 = 2 nitrate + NAD(+) + H(+)</text>
        <dbReference type="Rhea" id="RHEA:19469"/>
        <dbReference type="ChEBI" id="CHEBI:15378"/>
        <dbReference type="ChEBI" id="CHEBI:15379"/>
        <dbReference type="ChEBI" id="CHEBI:16480"/>
        <dbReference type="ChEBI" id="CHEBI:17632"/>
        <dbReference type="ChEBI" id="CHEBI:57540"/>
        <dbReference type="ChEBI" id="CHEBI:57945"/>
        <dbReference type="EC" id="1.14.12.17"/>
    </reaction>
</comment>
<dbReference type="Pfam" id="PF00970">
    <property type="entry name" value="FAD_binding_6"/>
    <property type="match status" value="1"/>
</dbReference>
<dbReference type="InterPro" id="IPR012292">
    <property type="entry name" value="Globin/Proto"/>
</dbReference>
<dbReference type="PROSITE" id="PS51384">
    <property type="entry name" value="FAD_FR"/>
    <property type="match status" value="1"/>
</dbReference>
<dbReference type="InterPro" id="IPR009050">
    <property type="entry name" value="Globin-like_sf"/>
</dbReference>
<dbReference type="CDD" id="cd06184">
    <property type="entry name" value="flavohem_like_fad_nad_binding"/>
    <property type="match status" value="1"/>
</dbReference>
<dbReference type="SUPFAM" id="SSF46458">
    <property type="entry name" value="Globin-like"/>
    <property type="match status" value="1"/>
</dbReference>
<evidence type="ECO:0000256" key="9">
    <source>
        <dbReference type="ARBA" id="ARBA00023027"/>
    </source>
</evidence>
<dbReference type="GO" id="GO:0008941">
    <property type="term" value="F:nitric oxide dioxygenase NAD(P)H activity"/>
    <property type="evidence" value="ECO:0007669"/>
    <property type="project" value="UniProtKB-EC"/>
</dbReference>
<feature type="domain" description="FAD-binding FR-type" evidence="14">
    <location>
        <begin position="152"/>
        <end position="263"/>
    </location>
</feature>
<dbReference type="Gene3D" id="2.40.30.10">
    <property type="entry name" value="Translation factors"/>
    <property type="match status" value="1"/>
</dbReference>
<keyword evidence="4 12" id="KW-0349">Heme</keyword>
<dbReference type="InterPro" id="IPR017938">
    <property type="entry name" value="Riboflavin_synthase-like_b-brl"/>
</dbReference>
<dbReference type="PROSITE" id="PS01033">
    <property type="entry name" value="GLOBIN"/>
    <property type="match status" value="1"/>
</dbReference>
<keyword evidence="5 12" id="KW-0561">Oxygen transport</keyword>
<evidence type="ECO:0000256" key="7">
    <source>
        <dbReference type="ARBA" id="ARBA00022857"/>
    </source>
</evidence>
<comment type="catalytic activity">
    <reaction evidence="11">
        <text>2 nitric oxide + NADPH + 2 O2 = 2 nitrate + NADP(+) + H(+)</text>
        <dbReference type="Rhea" id="RHEA:19465"/>
        <dbReference type="ChEBI" id="CHEBI:15378"/>
        <dbReference type="ChEBI" id="CHEBI:15379"/>
        <dbReference type="ChEBI" id="CHEBI:16480"/>
        <dbReference type="ChEBI" id="CHEBI:17632"/>
        <dbReference type="ChEBI" id="CHEBI:57783"/>
        <dbReference type="ChEBI" id="CHEBI:58349"/>
        <dbReference type="EC" id="1.14.12.17"/>
    </reaction>
</comment>
<dbReference type="PANTHER" id="PTHR43396">
    <property type="entry name" value="FLAVOHEMOPROTEIN"/>
    <property type="match status" value="1"/>
</dbReference>
<comment type="caution">
    <text evidence="15">The sequence shown here is derived from an EMBL/GenBank/DDBJ whole genome shotgun (WGS) entry which is preliminary data.</text>
</comment>
<keyword evidence="6" id="KW-0479">Metal-binding</keyword>
<dbReference type="InterPro" id="IPR001433">
    <property type="entry name" value="OxRdtase_FAD/NAD-bd"/>
</dbReference>
<keyword evidence="12" id="KW-0813">Transport</keyword>
<dbReference type="InterPro" id="IPR008333">
    <property type="entry name" value="Cbr1-like_FAD-bd_dom"/>
</dbReference>
<dbReference type="NCBIfam" id="NF009805">
    <property type="entry name" value="PRK13289.1"/>
    <property type="match status" value="1"/>
</dbReference>
<dbReference type="Proteomes" id="UP001597601">
    <property type="component" value="Unassembled WGS sequence"/>
</dbReference>
<evidence type="ECO:0000256" key="5">
    <source>
        <dbReference type="ARBA" id="ARBA00022621"/>
    </source>
</evidence>
<dbReference type="EC" id="1.14.12.17" evidence="3"/>
<dbReference type="EMBL" id="JBHUON010000033">
    <property type="protein sequence ID" value="MFD2866724.1"/>
    <property type="molecule type" value="Genomic_DNA"/>
</dbReference>
<keyword evidence="16" id="KW-1185">Reference proteome</keyword>
<dbReference type="PANTHER" id="PTHR43396:SF3">
    <property type="entry name" value="FLAVOHEMOPROTEIN"/>
    <property type="match status" value="1"/>
</dbReference>
<reference evidence="16" key="1">
    <citation type="journal article" date="2019" name="Int. J. Syst. Evol. Microbiol.">
        <title>The Global Catalogue of Microorganisms (GCM) 10K type strain sequencing project: providing services to taxonomists for standard genome sequencing and annotation.</title>
        <authorList>
            <consortium name="The Broad Institute Genomics Platform"/>
            <consortium name="The Broad Institute Genome Sequencing Center for Infectious Disease"/>
            <person name="Wu L."/>
            <person name="Ma J."/>
        </authorList>
    </citation>
    <scope>NUCLEOTIDE SEQUENCE [LARGE SCALE GENOMIC DNA]</scope>
    <source>
        <strain evidence="16">KCTC 52232</strain>
    </source>
</reference>
<dbReference type="InterPro" id="IPR000971">
    <property type="entry name" value="Globin"/>
</dbReference>